<dbReference type="Proteomes" id="UP000199611">
    <property type="component" value="Unassembled WGS sequence"/>
</dbReference>
<keyword evidence="4" id="KW-1185">Reference proteome</keyword>
<dbReference type="Gene3D" id="3.40.50.150">
    <property type="entry name" value="Vaccinia Virus protein VP39"/>
    <property type="match status" value="1"/>
</dbReference>
<evidence type="ECO:0000313" key="4">
    <source>
        <dbReference type="Proteomes" id="UP000199611"/>
    </source>
</evidence>
<evidence type="ECO:0000259" key="2">
    <source>
        <dbReference type="Pfam" id="PF13649"/>
    </source>
</evidence>
<sequence>MHPEDLVKDRFWRHIIDELHQNNFILKSQKLHPRRWALFYDRAATLIHKLWGDPDAVAALIVDQLEKQDLLSSGGSVVDLGCGTGLLTLELARRGYRVLAVDSSAEMINFLKKRLSGGMQVETVCSDFLAFCPSVPYDLCIAMNFPPLFSVRGVSQVERYASVRCSITLVDEALNADLEFRRKVAVDVLRVKPPNTGRLLVLWLVGLLLSRNILPNMKTLECSSRVEIEIKELLEFYKLYFAIFGVKNTTTERLFPLLLSRNTGETSQVTWERNMRFCLIWWW</sequence>
<dbReference type="SUPFAM" id="SSF53335">
    <property type="entry name" value="S-adenosyl-L-methionine-dependent methyltransferases"/>
    <property type="match status" value="1"/>
</dbReference>
<dbReference type="EMBL" id="FOUU01000002">
    <property type="protein sequence ID" value="SFM60249.1"/>
    <property type="molecule type" value="Genomic_DNA"/>
</dbReference>
<accession>A0A1I4S716</accession>
<dbReference type="GO" id="GO:0008168">
    <property type="term" value="F:methyltransferase activity"/>
    <property type="evidence" value="ECO:0007669"/>
    <property type="project" value="UniProtKB-KW"/>
</dbReference>
<dbReference type="PANTHER" id="PTHR43861">
    <property type="entry name" value="TRANS-ACONITATE 2-METHYLTRANSFERASE-RELATED"/>
    <property type="match status" value="1"/>
</dbReference>
<evidence type="ECO:0000313" key="3">
    <source>
        <dbReference type="EMBL" id="SFM60249.1"/>
    </source>
</evidence>
<dbReference type="RefSeq" id="WP_093393654.1">
    <property type="nucleotide sequence ID" value="NZ_FOUU01000002.1"/>
</dbReference>
<dbReference type="CDD" id="cd02440">
    <property type="entry name" value="AdoMet_MTases"/>
    <property type="match status" value="1"/>
</dbReference>
<organism evidence="3 4">
    <name type="scientific">Thermodesulforhabdus norvegica</name>
    <dbReference type="NCBI Taxonomy" id="39841"/>
    <lineage>
        <taxon>Bacteria</taxon>
        <taxon>Pseudomonadati</taxon>
        <taxon>Thermodesulfobacteriota</taxon>
        <taxon>Syntrophobacteria</taxon>
        <taxon>Syntrophobacterales</taxon>
        <taxon>Thermodesulforhabdaceae</taxon>
        <taxon>Thermodesulforhabdus</taxon>
    </lineage>
</organism>
<evidence type="ECO:0000256" key="1">
    <source>
        <dbReference type="ARBA" id="ARBA00022679"/>
    </source>
</evidence>
<gene>
    <name evidence="3" type="ORF">SAMN05660836_00796</name>
</gene>
<dbReference type="GO" id="GO:0032259">
    <property type="term" value="P:methylation"/>
    <property type="evidence" value="ECO:0007669"/>
    <property type="project" value="UniProtKB-KW"/>
</dbReference>
<name>A0A1I4S716_9BACT</name>
<dbReference type="AlphaFoldDB" id="A0A1I4S716"/>
<keyword evidence="3" id="KW-0489">Methyltransferase</keyword>
<keyword evidence="1 3" id="KW-0808">Transferase</keyword>
<dbReference type="Pfam" id="PF13649">
    <property type="entry name" value="Methyltransf_25"/>
    <property type="match status" value="1"/>
</dbReference>
<proteinExistence type="predicted"/>
<reference evidence="3 4" key="1">
    <citation type="submission" date="2016-10" db="EMBL/GenBank/DDBJ databases">
        <authorList>
            <person name="de Groot N.N."/>
        </authorList>
    </citation>
    <scope>NUCLEOTIDE SEQUENCE [LARGE SCALE GENOMIC DNA]</scope>
    <source>
        <strain evidence="3 4">DSM 9990</strain>
    </source>
</reference>
<protein>
    <submittedName>
        <fullName evidence="3">Methyltransferase domain-containing protein</fullName>
    </submittedName>
</protein>
<dbReference type="STRING" id="39841.SAMN05660836_00796"/>
<feature type="domain" description="Methyltransferase" evidence="2">
    <location>
        <begin position="77"/>
        <end position="144"/>
    </location>
</feature>
<dbReference type="InterPro" id="IPR029063">
    <property type="entry name" value="SAM-dependent_MTases_sf"/>
</dbReference>
<dbReference type="InterPro" id="IPR041698">
    <property type="entry name" value="Methyltransf_25"/>
</dbReference>